<organism evidence="3 4">
    <name type="scientific">Sphaerisporangium krabiense</name>
    <dbReference type="NCBI Taxonomy" id="763782"/>
    <lineage>
        <taxon>Bacteria</taxon>
        <taxon>Bacillati</taxon>
        <taxon>Actinomycetota</taxon>
        <taxon>Actinomycetes</taxon>
        <taxon>Streptosporangiales</taxon>
        <taxon>Streptosporangiaceae</taxon>
        <taxon>Sphaerisporangium</taxon>
    </lineage>
</organism>
<sequence length="261" mass="28372">PPGRAREGPVIDFHTHTPAWRTASWLGGVQFGADEFVAFMDTAGIEQALVLSYDGLFDATPEANDDLAAFVGRYPERLAGFGTVHPRRADAPEEVDRMINRLGLRGLKLHPWLQGFSMHELTLDPVCEVLAQSGGILLSHDGTPPYSTGGQIAALARRHPTLPVVLGHGGLHDTWRESLALTIETPNLYICICGTPPYAAREILSRAPSHKVLFGTDAGLSDRKSQDYAVARVAEIDGWGITDEQRHAMLVDNPRALLAGR</sequence>
<keyword evidence="1" id="KW-0456">Lyase</keyword>
<feature type="domain" description="Amidohydrolase-related" evidence="2">
    <location>
        <begin position="11"/>
        <end position="258"/>
    </location>
</feature>
<proteinExistence type="predicted"/>
<evidence type="ECO:0000259" key="2">
    <source>
        <dbReference type="Pfam" id="PF04909"/>
    </source>
</evidence>
<evidence type="ECO:0000256" key="1">
    <source>
        <dbReference type="ARBA" id="ARBA00023239"/>
    </source>
</evidence>
<dbReference type="InterPro" id="IPR006680">
    <property type="entry name" value="Amidohydro-rel"/>
</dbReference>
<dbReference type="Proteomes" id="UP000588112">
    <property type="component" value="Unassembled WGS sequence"/>
</dbReference>
<gene>
    <name evidence="3" type="ORF">BJ981_007563</name>
</gene>
<name>A0A7W9DUB5_9ACTN</name>
<dbReference type="Pfam" id="PF04909">
    <property type="entry name" value="Amidohydro_2"/>
    <property type="match status" value="1"/>
</dbReference>
<evidence type="ECO:0000313" key="3">
    <source>
        <dbReference type="EMBL" id="MBB5631777.1"/>
    </source>
</evidence>
<dbReference type="SUPFAM" id="SSF51556">
    <property type="entry name" value="Metallo-dependent hydrolases"/>
    <property type="match status" value="1"/>
</dbReference>
<reference evidence="3 4" key="1">
    <citation type="submission" date="2020-08" db="EMBL/GenBank/DDBJ databases">
        <title>Sequencing the genomes of 1000 actinobacteria strains.</title>
        <authorList>
            <person name="Klenk H.-P."/>
        </authorList>
    </citation>
    <scope>NUCLEOTIDE SEQUENCE [LARGE SCALE GENOMIC DNA]</scope>
    <source>
        <strain evidence="3 4">DSM 45790</strain>
    </source>
</reference>
<dbReference type="RefSeq" id="WP_221315655.1">
    <property type="nucleotide sequence ID" value="NZ_JACHBR010000004.1"/>
</dbReference>
<keyword evidence="4" id="KW-1185">Reference proteome</keyword>
<dbReference type="PANTHER" id="PTHR21240">
    <property type="entry name" value="2-AMINO-3-CARBOXYLMUCONATE-6-SEMIALDEHYDE DECARBOXYLASE"/>
    <property type="match status" value="1"/>
</dbReference>
<evidence type="ECO:0000313" key="4">
    <source>
        <dbReference type="Proteomes" id="UP000588112"/>
    </source>
</evidence>
<dbReference type="Gene3D" id="3.20.20.140">
    <property type="entry name" value="Metal-dependent hydrolases"/>
    <property type="match status" value="1"/>
</dbReference>
<feature type="non-terminal residue" evidence="3">
    <location>
        <position position="1"/>
    </location>
</feature>
<dbReference type="GO" id="GO:0016831">
    <property type="term" value="F:carboxy-lyase activity"/>
    <property type="evidence" value="ECO:0007669"/>
    <property type="project" value="InterPro"/>
</dbReference>
<protein>
    <recommendedName>
        <fullName evidence="2">Amidohydrolase-related domain-containing protein</fullName>
    </recommendedName>
</protein>
<dbReference type="AlphaFoldDB" id="A0A7W9DUB5"/>
<dbReference type="InterPro" id="IPR032465">
    <property type="entry name" value="ACMSD"/>
</dbReference>
<accession>A0A7W9DUB5</accession>
<dbReference type="InterPro" id="IPR032466">
    <property type="entry name" value="Metal_Hydrolase"/>
</dbReference>
<dbReference type="EMBL" id="JACHBR010000004">
    <property type="protein sequence ID" value="MBB5631777.1"/>
    <property type="molecule type" value="Genomic_DNA"/>
</dbReference>
<comment type="caution">
    <text evidence="3">The sequence shown here is derived from an EMBL/GenBank/DDBJ whole genome shotgun (WGS) entry which is preliminary data.</text>
</comment>
<dbReference type="GO" id="GO:0016787">
    <property type="term" value="F:hydrolase activity"/>
    <property type="evidence" value="ECO:0007669"/>
    <property type="project" value="InterPro"/>
</dbReference>